<protein>
    <submittedName>
        <fullName evidence="2">Glutathione S-transferase</fullName>
        <ecNumber evidence="2">2.5.1.18</ecNumber>
    </submittedName>
</protein>
<dbReference type="Pfam" id="PF13409">
    <property type="entry name" value="GST_N_2"/>
    <property type="match status" value="1"/>
</dbReference>
<accession>A0A7W7AEP3</accession>
<dbReference type="PROSITE" id="PS50404">
    <property type="entry name" value="GST_NTER"/>
    <property type="match status" value="1"/>
</dbReference>
<organism evidence="2 3">
    <name type="scientific">Novosphingobium taihuense</name>
    <dbReference type="NCBI Taxonomy" id="260085"/>
    <lineage>
        <taxon>Bacteria</taxon>
        <taxon>Pseudomonadati</taxon>
        <taxon>Pseudomonadota</taxon>
        <taxon>Alphaproteobacteria</taxon>
        <taxon>Sphingomonadales</taxon>
        <taxon>Sphingomonadaceae</taxon>
        <taxon>Novosphingobium</taxon>
    </lineage>
</organism>
<dbReference type="CDD" id="cd03194">
    <property type="entry name" value="GST_C_3"/>
    <property type="match status" value="1"/>
</dbReference>
<evidence type="ECO:0000313" key="3">
    <source>
        <dbReference type="Proteomes" id="UP000538566"/>
    </source>
</evidence>
<dbReference type="InterPro" id="IPR036282">
    <property type="entry name" value="Glutathione-S-Trfase_C_sf"/>
</dbReference>
<dbReference type="RefSeq" id="WP_144907960.1">
    <property type="nucleotide sequence ID" value="NZ_JACHOA010000010.1"/>
</dbReference>
<keyword evidence="3" id="KW-1185">Reference proteome</keyword>
<reference evidence="2 3" key="1">
    <citation type="submission" date="2020-08" db="EMBL/GenBank/DDBJ databases">
        <title>Genomic Encyclopedia of Type Strains, Phase IV (KMG-IV): sequencing the most valuable type-strain genomes for metagenomic binning, comparative biology and taxonomic classification.</title>
        <authorList>
            <person name="Goeker M."/>
        </authorList>
    </citation>
    <scope>NUCLEOTIDE SEQUENCE [LARGE SCALE GENOMIC DNA]</scope>
    <source>
        <strain evidence="2 3">DSM 17507</strain>
    </source>
</reference>
<gene>
    <name evidence="2" type="ORF">GGR37_003923</name>
</gene>
<dbReference type="SFLD" id="SFLDS00019">
    <property type="entry name" value="Glutathione_Transferase_(cytos"/>
    <property type="match status" value="1"/>
</dbReference>
<dbReference type="Proteomes" id="UP000538566">
    <property type="component" value="Unassembled WGS sequence"/>
</dbReference>
<sequence length="227" mass="25375">MSYVLITANRNYSSWSLRPWVLMKALGIAFADRVEPFTKPSNYDEFRAFSPTGQVPVLLDGTRTVWDSLGIALYLAERHEGVWPVDEAARAFATCAVTEMHGGFSALRNDCTMNVGVRVKPRPMRPALVRDVARVREIFEEGLTRFGGPWLAGPAFTALDAFFAPVAFRIRTYGLAVGKGQAWVDHMLAHPAIQQWEAEALDEAWREEGHEAELAECGEITADYRRA</sequence>
<dbReference type="GO" id="GO:0006559">
    <property type="term" value="P:L-phenylalanine catabolic process"/>
    <property type="evidence" value="ECO:0007669"/>
    <property type="project" value="TreeGrafter"/>
</dbReference>
<dbReference type="CDD" id="cd03043">
    <property type="entry name" value="GST_N_1"/>
    <property type="match status" value="1"/>
</dbReference>
<dbReference type="InterPro" id="IPR004045">
    <property type="entry name" value="Glutathione_S-Trfase_N"/>
</dbReference>
<evidence type="ECO:0000259" key="1">
    <source>
        <dbReference type="PROSITE" id="PS50404"/>
    </source>
</evidence>
<dbReference type="GO" id="GO:0016034">
    <property type="term" value="F:maleylacetoacetate isomerase activity"/>
    <property type="evidence" value="ECO:0007669"/>
    <property type="project" value="TreeGrafter"/>
</dbReference>
<dbReference type="SUPFAM" id="SSF47616">
    <property type="entry name" value="GST C-terminal domain-like"/>
    <property type="match status" value="1"/>
</dbReference>
<dbReference type="AlphaFoldDB" id="A0A7W7AEP3"/>
<keyword evidence="2" id="KW-0808">Transferase</keyword>
<dbReference type="InterPro" id="IPR040079">
    <property type="entry name" value="Glutathione_S-Trfase"/>
</dbReference>
<evidence type="ECO:0000313" key="2">
    <source>
        <dbReference type="EMBL" id="MBB4615623.1"/>
    </source>
</evidence>
<dbReference type="Gene3D" id="1.20.1050.10">
    <property type="match status" value="1"/>
</dbReference>
<dbReference type="EC" id="2.5.1.18" evidence="2"/>
<comment type="caution">
    <text evidence="2">The sequence shown here is derived from an EMBL/GenBank/DDBJ whole genome shotgun (WGS) entry which is preliminary data.</text>
</comment>
<dbReference type="Pfam" id="PF13410">
    <property type="entry name" value="GST_C_2"/>
    <property type="match status" value="1"/>
</dbReference>
<dbReference type="GO" id="GO:0006749">
    <property type="term" value="P:glutathione metabolic process"/>
    <property type="evidence" value="ECO:0007669"/>
    <property type="project" value="TreeGrafter"/>
</dbReference>
<dbReference type="InterPro" id="IPR036249">
    <property type="entry name" value="Thioredoxin-like_sf"/>
</dbReference>
<feature type="domain" description="GST N-terminal" evidence="1">
    <location>
        <begin position="1"/>
        <end position="83"/>
    </location>
</feature>
<dbReference type="EMBL" id="JACHOA010000010">
    <property type="protein sequence ID" value="MBB4615623.1"/>
    <property type="molecule type" value="Genomic_DNA"/>
</dbReference>
<dbReference type="PANTHER" id="PTHR42673">
    <property type="entry name" value="MALEYLACETOACETATE ISOMERASE"/>
    <property type="match status" value="1"/>
</dbReference>
<dbReference type="SUPFAM" id="SSF52833">
    <property type="entry name" value="Thioredoxin-like"/>
    <property type="match status" value="1"/>
</dbReference>
<dbReference type="OrthoDB" id="9799538at2"/>
<dbReference type="GO" id="GO:0004364">
    <property type="term" value="F:glutathione transferase activity"/>
    <property type="evidence" value="ECO:0007669"/>
    <property type="project" value="UniProtKB-EC"/>
</dbReference>
<dbReference type="PANTHER" id="PTHR42673:SF4">
    <property type="entry name" value="MALEYLACETOACETATE ISOMERASE"/>
    <property type="match status" value="1"/>
</dbReference>
<proteinExistence type="predicted"/>
<dbReference type="Gene3D" id="3.40.30.10">
    <property type="entry name" value="Glutaredoxin"/>
    <property type="match status" value="1"/>
</dbReference>
<name>A0A7W7AEP3_9SPHN</name>